<evidence type="ECO:0000256" key="3">
    <source>
        <dbReference type="RuleBase" id="RU003523"/>
    </source>
</evidence>
<sequence>MNTPNSNRRIIISDTTLRDGEQAPGVAFTKEEKIALARALSDAGVDELEAGVPAMGQEERSLIRCLAALGLRTPLSCWCRGTEKDLELAARCNTGRVHLSFPVSQRLIMAMGKEAGQIFDAVDTLVHRAREEFDVISVGAMDASRADIDFLCAFATCADESGAQRTRLADTVGILTPHSVCRMVTELKHAVPHMELEFHGHNDLGMATANSVVAAESGADVISVTIGGIGERAGNAALEEVAVALSCGTNLETGICLPELAGLNALSEQITGVEPRPSKPITGSAVFTHESGIHAHATLKDPNAFQPFSPGTVGRRDATIVAGKHSGTSALAHILAGQGMQVPRKTLVKSIPTIRREAEEKKRCLTPHEVMAICSAS</sequence>
<dbReference type="Gene3D" id="3.20.20.70">
    <property type="entry name" value="Aldolase class I"/>
    <property type="match status" value="1"/>
</dbReference>
<dbReference type="Gene3D" id="1.10.238.260">
    <property type="match status" value="1"/>
</dbReference>
<dbReference type="PANTHER" id="PTHR42880:SF1">
    <property type="entry name" value="ISOPROPYLMALATE_HOMOCITRATE_CITRAMALATE SYNTHASE FAMILY PROTEIN"/>
    <property type="match status" value="1"/>
</dbReference>
<keyword evidence="2 3" id="KW-0808">Transferase</keyword>
<dbReference type="InterPro" id="IPR054691">
    <property type="entry name" value="LeuA/HCS_post-cat"/>
</dbReference>
<dbReference type="Pfam" id="PF22617">
    <property type="entry name" value="HCS_D2"/>
    <property type="match status" value="1"/>
</dbReference>
<name>A0ABM7PEF0_9BACT</name>
<dbReference type="Proteomes" id="UP001320148">
    <property type="component" value="Chromosome"/>
</dbReference>
<gene>
    <name evidence="5" type="primary">nifV</name>
    <name evidence="5" type="ORF">DSLASN_16140</name>
</gene>
<organism evidence="5 6">
    <name type="scientific">Desulfoluna limicola</name>
    <dbReference type="NCBI Taxonomy" id="2810562"/>
    <lineage>
        <taxon>Bacteria</taxon>
        <taxon>Pseudomonadati</taxon>
        <taxon>Thermodesulfobacteriota</taxon>
        <taxon>Desulfobacteria</taxon>
        <taxon>Desulfobacterales</taxon>
        <taxon>Desulfolunaceae</taxon>
        <taxon>Desulfoluna</taxon>
    </lineage>
</organism>
<evidence type="ECO:0000259" key="4">
    <source>
        <dbReference type="PROSITE" id="PS50991"/>
    </source>
</evidence>
<dbReference type="InterPro" id="IPR013785">
    <property type="entry name" value="Aldolase_TIM"/>
</dbReference>
<reference evidence="5 6" key="1">
    <citation type="submission" date="2021-02" db="EMBL/GenBank/DDBJ databases">
        <title>Complete genome of Desulfoluna sp. strain ASN36.</title>
        <authorList>
            <person name="Takahashi A."/>
            <person name="Kojima H."/>
            <person name="Fukui M."/>
        </authorList>
    </citation>
    <scope>NUCLEOTIDE SEQUENCE [LARGE SCALE GENOMIC DNA]</scope>
    <source>
        <strain evidence="5 6">ASN36</strain>
    </source>
</reference>
<protein>
    <submittedName>
        <fullName evidence="5">Homocitrate synthase</fullName>
    </submittedName>
</protein>
<dbReference type="SUPFAM" id="SSF51569">
    <property type="entry name" value="Aldolase"/>
    <property type="match status" value="1"/>
</dbReference>
<dbReference type="RefSeq" id="WP_236892343.1">
    <property type="nucleotide sequence ID" value="NZ_AP024488.1"/>
</dbReference>
<keyword evidence="6" id="KW-1185">Reference proteome</keyword>
<accession>A0ABM7PEF0</accession>
<dbReference type="InterPro" id="IPR000891">
    <property type="entry name" value="PYR_CT"/>
</dbReference>
<evidence type="ECO:0000313" key="5">
    <source>
        <dbReference type="EMBL" id="BCS95982.1"/>
    </source>
</evidence>
<dbReference type="EMBL" id="AP024488">
    <property type="protein sequence ID" value="BCS95982.1"/>
    <property type="molecule type" value="Genomic_DNA"/>
</dbReference>
<comment type="similarity">
    <text evidence="1 3">Belongs to the alpha-IPM synthase/homocitrate synthase family.</text>
</comment>
<dbReference type="PROSITE" id="PS00816">
    <property type="entry name" value="AIPM_HOMOCIT_SYNTH_2"/>
    <property type="match status" value="1"/>
</dbReference>
<dbReference type="PROSITE" id="PS50991">
    <property type="entry name" value="PYR_CT"/>
    <property type="match status" value="1"/>
</dbReference>
<dbReference type="PANTHER" id="PTHR42880">
    <property type="entry name" value="HOMOCITRATE SYNTHASE"/>
    <property type="match status" value="1"/>
</dbReference>
<feature type="domain" description="Pyruvate carboxyltransferase" evidence="4">
    <location>
        <begin position="10"/>
        <end position="261"/>
    </location>
</feature>
<dbReference type="PROSITE" id="PS00815">
    <property type="entry name" value="AIPM_HOMOCIT_SYNTH_1"/>
    <property type="match status" value="1"/>
</dbReference>
<proteinExistence type="inferred from homology"/>
<evidence type="ECO:0000256" key="2">
    <source>
        <dbReference type="ARBA" id="ARBA00022679"/>
    </source>
</evidence>
<dbReference type="InterPro" id="IPR002034">
    <property type="entry name" value="AIPM/Hcit_synth_CS"/>
</dbReference>
<evidence type="ECO:0000313" key="6">
    <source>
        <dbReference type="Proteomes" id="UP001320148"/>
    </source>
</evidence>
<dbReference type="Pfam" id="PF00682">
    <property type="entry name" value="HMGL-like"/>
    <property type="match status" value="1"/>
</dbReference>
<evidence type="ECO:0000256" key="1">
    <source>
        <dbReference type="ARBA" id="ARBA00006154"/>
    </source>
</evidence>